<comment type="caution">
    <text evidence="2">The sequence shown here is derived from an EMBL/GenBank/DDBJ whole genome shotgun (WGS) entry which is preliminary data.</text>
</comment>
<proteinExistence type="predicted"/>
<dbReference type="EMBL" id="QFLI01000004">
    <property type="protein sequence ID" value="PXY01051.1"/>
    <property type="molecule type" value="Genomic_DNA"/>
</dbReference>
<evidence type="ECO:0000313" key="3">
    <source>
        <dbReference type="Proteomes" id="UP000248079"/>
    </source>
</evidence>
<dbReference type="InterPro" id="IPR019546">
    <property type="entry name" value="TAT_signal_bac_arc"/>
</dbReference>
<evidence type="ECO:0000256" key="1">
    <source>
        <dbReference type="SAM" id="Coils"/>
    </source>
</evidence>
<dbReference type="OrthoDB" id="1120557at2"/>
<keyword evidence="3" id="KW-1185">Reference proteome</keyword>
<evidence type="ECO:0008006" key="4">
    <source>
        <dbReference type="Google" id="ProtNLM"/>
    </source>
</evidence>
<dbReference type="InterPro" id="IPR006311">
    <property type="entry name" value="TAT_signal"/>
</dbReference>
<evidence type="ECO:0000313" key="2">
    <source>
        <dbReference type="EMBL" id="PXY01051.1"/>
    </source>
</evidence>
<dbReference type="Proteomes" id="UP000248079">
    <property type="component" value="Unassembled WGS sequence"/>
</dbReference>
<protein>
    <recommendedName>
        <fullName evidence="4">Twin-arginine translocation signal domain-containing protein</fullName>
    </recommendedName>
</protein>
<name>A0A2V3ZXT6_9BACT</name>
<dbReference type="RefSeq" id="WP_110360683.1">
    <property type="nucleotide sequence ID" value="NZ_QFLI01000004.1"/>
</dbReference>
<sequence length="122" mass="14229">MSNQISTRRGFLQKLGLTVGAAALIDTEVLAEVNPNKYSNVEDREAFLTRYEKWVDQYIDVVEEEKKNKKNIANKKRIMELSEEANGWQEEIKEYIKHDDFKAKYLEVSKRFANSITPELEA</sequence>
<keyword evidence="1" id="KW-0175">Coiled coil</keyword>
<dbReference type="AlphaFoldDB" id="A0A2V3ZXT6"/>
<gene>
    <name evidence="2" type="ORF">DF185_10375</name>
</gene>
<dbReference type="NCBIfam" id="TIGR01409">
    <property type="entry name" value="TAT_signal_seq"/>
    <property type="match status" value="1"/>
</dbReference>
<feature type="coiled-coil region" evidence="1">
    <location>
        <begin position="55"/>
        <end position="98"/>
    </location>
</feature>
<reference evidence="2 3" key="1">
    <citation type="submission" date="2018-05" db="EMBL/GenBank/DDBJ databases">
        <title>Marinifilum breve JC075T sp. nov., a marine bacterium isolated from Yongle Blue Hole in the South China Sea.</title>
        <authorList>
            <person name="Fu T."/>
        </authorList>
    </citation>
    <scope>NUCLEOTIDE SEQUENCE [LARGE SCALE GENOMIC DNA]</scope>
    <source>
        <strain evidence="2 3">JC075</strain>
    </source>
</reference>
<accession>A0A2V3ZXT6</accession>
<organism evidence="2 3">
    <name type="scientific">Marinifilum breve</name>
    <dbReference type="NCBI Taxonomy" id="2184082"/>
    <lineage>
        <taxon>Bacteria</taxon>
        <taxon>Pseudomonadati</taxon>
        <taxon>Bacteroidota</taxon>
        <taxon>Bacteroidia</taxon>
        <taxon>Marinilabiliales</taxon>
        <taxon>Marinifilaceae</taxon>
    </lineage>
</organism>
<dbReference type="PROSITE" id="PS51318">
    <property type="entry name" value="TAT"/>
    <property type="match status" value="1"/>
</dbReference>